<evidence type="ECO:0000256" key="4">
    <source>
        <dbReference type="ARBA" id="ARBA00022846"/>
    </source>
</evidence>
<dbReference type="GO" id="GO:0060294">
    <property type="term" value="P:cilium movement involved in cell motility"/>
    <property type="evidence" value="ECO:0007669"/>
    <property type="project" value="UniProtKB-UniRule"/>
</dbReference>
<name>A0A7T8GMW3_CALRO</name>
<evidence type="ECO:0000256" key="9">
    <source>
        <dbReference type="ARBA" id="ARBA00045224"/>
    </source>
</evidence>
<evidence type="ECO:0000256" key="6">
    <source>
        <dbReference type="ARBA" id="ARBA00023069"/>
    </source>
</evidence>
<evidence type="ECO:0000256" key="7">
    <source>
        <dbReference type="ARBA" id="ARBA00023212"/>
    </source>
</evidence>
<evidence type="ECO:0000256" key="3">
    <source>
        <dbReference type="ARBA" id="ARBA00022490"/>
    </source>
</evidence>
<dbReference type="EMBL" id="CP045908">
    <property type="protein sequence ID" value="QQP33134.1"/>
    <property type="molecule type" value="Genomic_DNA"/>
</dbReference>
<organism evidence="11 12">
    <name type="scientific">Caligus rogercresseyi</name>
    <name type="common">Sea louse</name>
    <dbReference type="NCBI Taxonomy" id="217165"/>
    <lineage>
        <taxon>Eukaryota</taxon>
        <taxon>Metazoa</taxon>
        <taxon>Ecdysozoa</taxon>
        <taxon>Arthropoda</taxon>
        <taxon>Crustacea</taxon>
        <taxon>Multicrustacea</taxon>
        <taxon>Hexanauplia</taxon>
        <taxon>Copepoda</taxon>
        <taxon>Siphonostomatoida</taxon>
        <taxon>Caligidae</taxon>
        <taxon>Caligus</taxon>
    </lineage>
</organism>
<dbReference type="OrthoDB" id="10054259at2759"/>
<dbReference type="GO" id="GO:0015630">
    <property type="term" value="C:microtubule cytoskeleton"/>
    <property type="evidence" value="ECO:0007669"/>
    <property type="project" value="UniProtKB-UniRule"/>
</dbReference>
<dbReference type="AlphaFoldDB" id="A0A7T8GMW3"/>
<evidence type="ECO:0000256" key="8">
    <source>
        <dbReference type="ARBA" id="ARBA00023273"/>
    </source>
</evidence>
<comment type="function">
    <text evidence="9">Microtubule inner protein (MIP) part of the dynein-decorated doublet microtubules (DMTs) in cilia and flagellar axoneme. Forms filamentous polymers in the walls of ciliary and flagellar microtubules.</text>
</comment>
<keyword evidence="6 10" id="KW-0969">Cilium</keyword>
<dbReference type="InterPro" id="IPR048256">
    <property type="entry name" value="Tektin-like"/>
</dbReference>
<protein>
    <recommendedName>
        <fullName evidence="10">Tektin</fullName>
    </recommendedName>
</protein>
<sequence>LSETISKLSEMEENILALESTINSKRAPLATAQQKLQQRKSRPNIELVSDEVEVMLHRECENIIESINKLEGILLKSCNSHLALQRPSWRWKSKLR</sequence>
<dbReference type="PANTHER" id="PTHR19960">
    <property type="entry name" value="TEKTIN"/>
    <property type="match status" value="1"/>
</dbReference>
<evidence type="ECO:0000313" key="12">
    <source>
        <dbReference type="Proteomes" id="UP000595437"/>
    </source>
</evidence>
<evidence type="ECO:0000256" key="5">
    <source>
        <dbReference type="ARBA" id="ARBA00023054"/>
    </source>
</evidence>
<dbReference type="GO" id="GO:0005634">
    <property type="term" value="C:nucleus"/>
    <property type="evidence" value="ECO:0007669"/>
    <property type="project" value="TreeGrafter"/>
</dbReference>
<evidence type="ECO:0000256" key="1">
    <source>
        <dbReference type="ARBA" id="ARBA00004611"/>
    </source>
</evidence>
<keyword evidence="12" id="KW-1185">Reference proteome</keyword>
<evidence type="ECO:0000313" key="11">
    <source>
        <dbReference type="EMBL" id="QQP33134.1"/>
    </source>
</evidence>
<comment type="similarity">
    <text evidence="2 10">Belongs to the tektin family.</text>
</comment>
<accession>A0A7T8GMW3</accession>
<dbReference type="PANTHER" id="PTHR19960:SF25">
    <property type="entry name" value="TEKTIN-1"/>
    <property type="match status" value="1"/>
</dbReference>
<dbReference type="Proteomes" id="UP000595437">
    <property type="component" value="Chromosome 19"/>
</dbReference>
<keyword evidence="8 10" id="KW-0966">Cell projection</keyword>
<gene>
    <name evidence="11" type="ORF">FKW44_024411</name>
</gene>
<dbReference type="InterPro" id="IPR000435">
    <property type="entry name" value="Tektins"/>
</dbReference>
<dbReference type="Pfam" id="PF03148">
    <property type="entry name" value="Tektin"/>
    <property type="match status" value="1"/>
</dbReference>
<comment type="subcellular location">
    <subcellularLocation>
        <location evidence="10">Cytoplasm</location>
        <location evidence="10">Cytoskeleton</location>
        <location evidence="10">Cilium axoneme</location>
    </subcellularLocation>
    <subcellularLocation>
        <location evidence="1">Cytoplasm</location>
        <location evidence="1">Cytoskeleton</location>
        <location evidence="1">Flagellum axoneme</location>
    </subcellularLocation>
</comment>
<dbReference type="GO" id="GO:0060271">
    <property type="term" value="P:cilium assembly"/>
    <property type="evidence" value="ECO:0007669"/>
    <property type="project" value="UniProtKB-UniRule"/>
</dbReference>
<keyword evidence="4 10" id="KW-0282">Flagellum</keyword>
<feature type="non-terminal residue" evidence="11">
    <location>
        <position position="1"/>
    </location>
</feature>
<keyword evidence="3" id="KW-0963">Cytoplasm</keyword>
<reference evidence="12" key="1">
    <citation type="submission" date="2021-01" db="EMBL/GenBank/DDBJ databases">
        <title>Caligus Genome Assembly.</title>
        <authorList>
            <person name="Gallardo-Escarate C."/>
        </authorList>
    </citation>
    <scope>NUCLEOTIDE SEQUENCE [LARGE SCALE GENOMIC DNA]</scope>
</reference>
<keyword evidence="7" id="KW-0206">Cytoskeleton</keyword>
<evidence type="ECO:0000256" key="10">
    <source>
        <dbReference type="RuleBase" id="RU367040"/>
    </source>
</evidence>
<evidence type="ECO:0000256" key="2">
    <source>
        <dbReference type="ARBA" id="ARBA00007209"/>
    </source>
</evidence>
<dbReference type="GO" id="GO:0005930">
    <property type="term" value="C:axoneme"/>
    <property type="evidence" value="ECO:0007669"/>
    <property type="project" value="UniProtKB-SubCell"/>
</dbReference>
<keyword evidence="5" id="KW-0175">Coiled coil</keyword>
<proteinExistence type="inferred from homology"/>